<name>A0A481TD37_HHV2</name>
<protein>
    <submittedName>
        <fullName evidence="2">Uncharacterized protein</fullName>
    </submittedName>
</protein>
<accession>A0A481TD37</accession>
<feature type="region of interest" description="Disordered" evidence="1">
    <location>
        <begin position="1"/>
        <end position="33"/>
    </location>
</feature>
<organismHost>
    <name type="scientific">Homo sapiens</name>
    <name type="common">Human</name>
    <dbReference type="NCBI Taxonomy" id="9606"/>
</organismHost>
<sequence>MPSDGVPFKERSRLPAPTGVWGWAGETPDAMGGGGHTLNAGALVGWG</sequence>
<proteinExistence type="predicted"/>
<evidence type="ECO:0000313" key="2">
    <source>
        <dbReference type="EMBL" id="QBH78833.1"/>
    </source>
</evidence>
<reference evidence="2" key="1">
    <citation type="submission" date="2018-08" db="EMBL/GenBank/DDBJ databases">
        <title>HSV2 whole genome sequences from clinical isolates.</title>
        <authorList>
            <person name="Roychoudhury P."/>
            <person name="Greninger A.L."/>
            <person name="Jerome K.R."/>
            <person name="Johnston C."/>
            <person name="Wald A."/>
            <person name="Xie H."/>
        </authorList>
    </citation>
    <scope>NUCLEOTIDE SEQUENCE</scope>
    <source>
        <strain evidence="2">2013-37885</strain>
    </source>
</reference>
<organism evidence="2">
    <name type="scientific">Human herpesvirus 2</name>
    <name type="common">HHV-2</name>
    <name type="synonym">Human herpes simplex virus 2</name>
    <dbReference type="NCBI Taxonomy" id="10310"/>
    <lineage>
        <taxon>Viruses</taxon>
        <taxon>Duplodnaviria</taxon>
        <taxon>Heunggongvirae</taxon>
        <taxon>Peploviricota</taxon>
        <taxon>Herviviricetes</taxon>
        <taxon>Herpesvirales</taxon>
        <taxon>Orthoherpesviridae</taxon>
        <taxon>Alphaherpesvirinae</taxon>
        <taxon>Simplexvirus</taxon>
        <taxon>Simplexvirus humanalpha2</taxon>
    </lineage>
</organism>
<evidence type="ECO:0000256" key="1">
    <source>
        <dbReference type="SAM" id="MobiDB-lite"/>
    </source>
</evidence>
<dbReference type="EMBL" id="MH790587">
    <property type="protein sequence ID" value="QBH78833.1"/>
    <property type="molecule type" value="Genomic_DNA"/>
</dbReference>